<dbReference type="FunFam" id="1.10.12.10:FF:000001">
    <property type="entry name" value="Probable enoyl-CoA hydratase, mitochondrial"/>
    <property type="match status" value="1"/>
</dbReference>
<evidence type="ECO:0000313" key="3">
    <source>
        <dbReference type="EMBL" id="KYQ72702.1"/>
    </source>
</evidence>
<evidence type="ECO:0000256" key="1">
    <source>
        <dbReference type="ARBA" id="ARBA00005254"/>
    </source>
</evidence>
<dbReference type="Pfam" id="PF00378">
    <property type="entry name" value="ECH_1"/>
    <property type="match status" value="1"/>
</dbReference>
<dbReference type="STRING" id="1806892.AZH43_09485"/>
<dbReference type="FunFam" id="3.90.226.10:FF:000009">
    <property type="entry name" value="Carnitinyl-CoA dehydratase"/>
    <property type="match status" value="1"/>
</dbReference>
<name>A0A151Y3T9_9GAMM</name>
<reference evidence="3 4" key="1">
    <citation type="submission" date="2016-03" db="EMBL/GenBank/DDBJ databases">
        <title>Acinetobacter genomospecies 28 strain ANC 4149.</title>
        <authorList>
            <person name="Radolfova-Krizova L."/>
            <person name="Nemec A."/>
        </authorList>
    </citation>
    <scope>NUCLEOTIDE SEQUENCE [LARGE SCALE GENOMIC DNA]</scope>
    <source>
        <strain evidence="3 4">ANC 4149</strain>
    </source>
</reference>
<evidence type="ECO:0000313" key="4">
    <source>
        <dbReference type="Proteomes" id="UP000076276"/>
    </source>
</evidence>
<dbReference type="GO" id="GO:0006635">
    <property type="term" value="P:fatty acid beta-oxidation"/>
    <property type="evidence" value="ECO:0007669"/>
    <property type="project" value="TreeGrafter"/>
</dbReference>
<dbReference type="InterPro" id="IPR029045">
    <property type="entry name" value="ClpP/crotonase-like_dom_sf"/>
</dbReference>
<gene>
    <name evidence="3" type="ORF">AZH43_09485</name>
</gene>
<organism evidence="3 4">
    <name type="scientific">Acinetobacter pragensis</name>
    <dbReference type="NCBI Taxonomy" id="1806892"/>
    <lineage>
        <taxon>Bacteria</taxon>
        <taxon>Pseudomonadati</taxon>
        <taxon>Pseudomonadota</taxon>
        <taxon>Gammaproteobacteria</taxon>
        <taxon>Moraxellales</taxon>
        <taxon>Moraxellaceae</taxon>
        <taxon>Acinetobacter</taxon>
    </lineage>
</organism>
<comment type="similarity">
    <text evidence="1">Belongs to the enoyl-CoA hydratase/isomerase family.</text>
</comment>
<dbReference type="SUPFAM" id="SSF52096">
    <property type="entry name" value="ClpP/crotonase"/>
    <property type="match status" value="1"/>
</dbReference>
<dbReference type="RefSeq" id="WP_067667680.1">
    <property type="nucleotide sequence ID" value="NZ_CBCSIK010000001.1"/>
</dbReference>
<protein>
    <submittedName>
        <fullName evidence="3">Enoyl-CoA hydratase</fullName>
    </submittedName>
</protein>
<evidence type="ECO:0000256" key="2">
    <source>
        <dbReference type="ARBA" id="ARBA00023239"/>
    </source>
</evidence>
<accession>A0A151Y3T9</accession>
<dbReference type="Proteomes" id="UP000076276">
    <property type="component" value="Unassembled WGS sequence"/>
</dbReference>
<dbReference type="Gene3D" id="1.10.12.10">
    <property type="entry name" value="Lyase 2-enoyl-coa Hydratase, Chain A, domain 2"/>
    <property type="match status" value="1"/>
</dbReference>
<dbReference type="PANTHER" id="PTHR11941">
    <property type="entry name" value="ENOYL-COA HYDRATASE-RELATED"/>
    <property type="match status" value="1"/>
</dbReference>
<keyword evidence="2" id="KW-0456">Lyase</keyword>
<dbReference type="EMBL" id="LUAW01000014">
    <property type="protein sequence ID" value="KYQ72702.1"/>
    <property type="molecule type" value="Genomic_DNA"/>
</dbReference>
<sequence>MCAELKYQNNIAIITLKRPEARNALNAEMISKLQEIITQIASLNLRAAIFTGDGNKAFCAGADIAELQNKTPENHLISIQAGQNLFEQINQLKFPTLACINGAVLGGGLELAMACTFRLCCPTARLGLPEIKLGLIPGYGGTQRLPRLVGQSKALELIVSGQIINAEEALKIGLVHCILTMDDPIQTGLQYLDQLGTAFPAAIQYAIKAVQAASDLEIKKGLILEAELFVHASQTADAAEGIQAFLAKRPAQFTQK</sequence>
<dbReference type="AlphaFoldDB" id="A0A151Y3T9"/>
<dbReference type="GO" id="GO:0016836">
    <property type="term" value="F:hydro-lyase activity"/>
    <property type="evidence" value="ECO:0007669"/>
    <property type="project" value="UniProtKB-ARBA"/>
</dbReference>
<keyword evidence="4" id="KW-1185">Reference proteome</keyword>
<dbReference type="CDD" id="cd06558">
    <property type="entry name" value="crotonase-like"/>
    <property type="match status" value="1"/>
</dbReference>
<dbReference type="OrthoDB" id="9807606at2"/>
<dbReference type="InterPro" id="IPR014748">
    <property type="entry name" value="Enoyl-CoA_hydra_C"/>
</dbReference>
<dbReference type="InterPro" id="IPR001753">
    <property type="entry name" value="Enoyl-CoA_hydra/iso"/>
</dbReference>
<dbReference type="Gene3D" id="3.90.226.10">
    <property type="entry name" value="2-enoyl-CoA Hydratase, Chain A, domain 1"/>
    <property type="match status" value="1"/>
</dbReference>
<proteinExistence type="inferred from homology"/>
<comment type="caution">
    <text evidence="3">The sequence shown here is derived from an EMBL/GenBank/DDBJ whole genome shotgun (WGS) entry which is preliminary data.</text>
</comment>
<dbReference type="PANTHER" id="PTHR11941:SF54">
    <property type="entry name" value="ENOYL-COA HYDRATASE, MITOCHONDRIAL"/>
    <property type="match status" value="1"/>
</dbReference>